<dbReference type="EMBL" id="REGN01001873">
    <property type="protein sequence ID" value="RNA31977.1"/>
    <property type="molecule type" value="Genomic_DNA"/>
</dbReference>
<dbReference type="Proteomes" id="UP000276133">
    <property type="component" value="Unassembled WGS sequence"/>
</dbReference>
<evidence type="ECO:0000313" key="1">
    <source>
        <dbReference type="EMBL" id="RNA31977.1"/>
    </source>
</evidence>
<sequence length="116" mass="13960">MFQWFAIRLSKFWMILGYKRNFIRIYAIMQKKLVFLEKIHVSSKLVHFLENQITPDGEPKLREILYVQTKWNYIHGMLKTASCKTDQNFDFIKGDENRTKLHSNTFILLLNLHKPV</sequence>
<evidence type="ECO:0000313" key="2">
    <source>
        <dbReference type="Proteomes" id="UP000276133"/>
    </source>
</evidence>
<dbReference type="AlphaFoldDB" id="A0A3M7S8K6"/>
<gene>
    <name evidence="1" type="ORF">BpHYR1_053119</name>
</gene>
<protein>
    <submittedName>
        <fullName evidence="1">Uncharacterized protein</fullName>
    </submittedName>
</protein>
<reference evidence="1 2" key="1">
    <citation type="journal article" date="2018" name="Sci. Rep.">
        <title>Genomic signatures of local adaptation to the degree of environmental predictability in rotifers.</title>
        <authorList>
            <person name="Franch-Gras L."/>
            <person name="Hahn C."/>
            <person name="Garcia-Roger E.M."/>
            <person name="Carmona M.J."/>
            <person name="Serra M."/>
            <person name="Gomez A."/>
        </authorList>
    </citation>
    <scope>NUCLEOTIDE SEQUENCE [LARGE SCALE GENOMIC DNA]</scope>
    <source>
        <strain evidence="1">HYR1</strain>
    </source>
</reference>
<accession>A0A3M7S8K6</accession>
<proteinExistence type="predicted"/>
<keyword evidence="2" id="KW-1185">Reference proteome</keyword>
<organism evidence="1 2">
    <name type="scientific">Brachionus plicatilis</name>
    <name type="common">Marine rotifer</name>
    <name type="synonym">Brachionus muelleri</name>
    <dbReference type="NCBI Taxonomy" id="10195"/>
    <lineage>
        <taxon>Eukaryota</taxon>
        <taxon>Metazoa</taxon>
        <taxon>Spiralia</taxon>
        <taxon>Gnathifera</taxon>
        <taxon>Rotifera</taxon>
        <taxon>Eurotatoria</taxon>
        <taxon>Monogononta</taxon>
        <taxon>Pseudotrocha</taxon>
        <taxon>Ploima</taxon>
        <taxon>Brachionidae</taxon>
        <taxon>Brachionus</taxon>
    </lineage>
</organism>
<name>A0A3M7S8K6_BRAPC</name>
<comment type="caution">
    <text evidence="1">The sequence shown here is derived from an EMBL/GenBank/DDBJ whole genome shotgun (WGS) entry which is preliminary data.</text>
</comment>